<evidence type="ECO:0000313" key="2">
    <source>
        <dbReference type="Proteomes" id="UP001215598"/>
    </source>
</evidence>
<organism evidence="1 2">
    <name type="scientific">Mycena metata</name>
    <dbReference type="NCBI Taxonomy" id="1033252"/>
    <lineage>
        <taxon>Eukaryota</taxon>
        <taxon>Fungi</taxon>
        <taxon>Dikarya</taxon>
        <taxon>Basidiomycota</taxon>
        <taxon>Agaricomycotina</taxon>
        <taxon>Agaricomycetes</taxon>
        <taxon>Agaricomycetidae</taxon>
        <taxon>Agaricales</taxon>
        <taxon>Marasmiineae</taxon>
        <taxon>Mycenaceae</taxon>
        <taxon>Mycena</taxon>
    </lineage>
</organism>
<protein>
    <submittedName>
        <fullName evidence="1">Uncharacterized protein</fullName>
    </submittedName>
</protein>
<comment type="caution">
    <text evidence="1">The sequence shown here is derived from an EMBL/GenBank/DDBJ whole genome shotgun (WGS) entry which is preliminary data.</text>
</comment>
<gene>
    <name evidence="1" type="ORF">B0H16DRAFT_1020491</name>
</gene>
<dbReference type="Proteomes" id="UP001215598">
    <property type="component" value="Unassembled WGS sequence"/>
</dbReference>
<reference evidence="1" key="1">
    <citation type="submission" date="2023-03" db="EMBL/GenBank/DDBJ databases">
        <title>Massive genome expansion in bonnet fungi (Mycena s.s.) driven by repeated elements and novel gene families across ecological guilds.</title>
        <authorList>
            <consortium name="Lawrence Berkeley National Laboratory"/>
            <person name="Harder C.B."/>
            <person name="Miyauchi S."/>
            <person name="Viragh M."/>
            <person name="Kuo A."/>
            <person name="Thoen E."/>
            <person name="Andreopoulos B."/>
            <person name="Lu D."/>
            <person name="Skrede I."/>
            <person name="Drula E."/>
            <person name="Henrissat B."/>
            <person name="Morin E."/>
            <person name="Kohler A."/>
            <person name="Barry K."/>
            <person name="LaButti K."/>
            <person name="Morin E."/>
            <person name="Salamov A."/>
            <person name="Lipzen A."/>
            <person name="Mereny Z."/>
            <person name="Hegedus B."/>
            <person name="Baldrian P."/>
            <person name="Stursova M."/>
            <person name="Weitz H."/>
            <person name="Taylor A."/>
            <person name="Grigoriev I.V."/>
            <person name="Nagy L.G."/>
            <person name="Martin F."/>
            <person name="Kauserud H."/>
        </authorList>
    </citation>
    <scope>NUCLEOTIDE SEQUENCE</scope>
    <source>
        <strain evidence="1">CBHHK182m</strain>
    </source>
</reference>
<name>A0AAD7IGE0_9AGAR</name>
<keyword evidence="2" id="KW-1185">Reference proteome</keyword>
<proteinExistence type="predicted"/>
<dbReference type="AlphaFoldDB" id="A0AAD7IGE0"/>
<evidence type="ECO:0000313" key="1">
    <source>
        <dbReference type="EMBL" id="KAJ7742542.1"/>
    </source>
</evidence>
<sequence length="305" mass="34275">MKQITSWNDWPSDDQVQDLSDKANGLFHYAATVLQWMEGQIFQYGTASRKQVFEKFTQLGIGQLEDLYRLILMSFENIDGPAQDADGCASQLQGFQHVIGTILVLCKPLTIHQIITLLGDIPEDNFDVGNFLQRFRSVLIPGRTTSFEEATPQMHKSFRDYIMDGHAPAEFRIVMGHAHFVTARSCLEVIVKGGSVSDAVVKYSVGHWYSHLRKAVEGGMTWEDGRMWKLVEQMVKETVVDVWKVEAFSAFRDVAAAGWGLLKQGADKNKMKGISRILVQTKVRSACFCSVARPCLARFPSPSHL</sequence>
<accession>A0AAD7IGE0</accession>
<dbReference type="EMBL" id="JARKIB010000094">
    <property type="protein sequence ID" value="KAJ7742542.1"/>
    <property type="molecule type" value="Genomic_DNA"/>
</dbReference>